<evidence type="ECO:0000313" key="1">
    <source>
        <dbReference type="EMBL" id="KAF2548033.1"/>
    </source>
</evidence>
<protein>
    <submittedName>
        <fullName evidence="1">Uncharacterized protein</fullName>
    </submittedName>
</protein>
<keyword evidence="3" id="KW-1185">Reference proteome</keyword>
<comment type="caution">
    <text evidence="1">The sequence shown here is derived from an EMBL/GenBank/DDBJ whole genome shotgun (WGS) entry which is preliminary data.</text>
</comment>
<evidence type="ECO:0000313" key="3">
    <source>
        <dbReference type="Proteomes" id="UP000266723"/>
    </source>
</evidence>
<sequence length="51" mass="5868">MVAVSVIDGGIRIELLEYDELLLELVIMSIRLETFQGLEMFWLPCCTVPMH</sequence>
<name>A0A8S9GQE4_BRACR</name>
<dbReference type="EMBL" id="QGKY02001925">
    <property type="protein sequence ID" value="KAF2548033.1"/>
    <property type="molecule type" value="Genomic_DNA"/>
</dbReference>
<accession>A0A8S9GQE4</accession>
<dbReference type="Proteomes" id="UP000266723">
    <property type="component" value="Unassembled WGS sequence"/>
</dbReference>
<organism evidence="1">
    <name type="scientific">Brassica cretica</name>
    <name type="common">Mustard</name>
    <dbReference type="NCBI Taxonomy" id="69181"/>
    <lineage>
        <taxon>Eukaryota</taxon>
        <taxon>Viridiplantae</taxon>
        <taxon>Streptophyta</taxon>
        <taxon>Embryophyta</taxon>
        <taxon>Tracheophyta</taxon>
        <taxon>Spermatophyta</taxon>
        <taxon>Magnoliopsida</taxon>
        <taxon>eudicotyledons</taxon>
        <taxon>Gunneridae</taxon>
        <taxon>Pentapetalae</taxon>
        <taxon>rosids</taxon>
        <taxon>malvids</taxon>
        <taxon>Brassicales</taxon>
        <taxon>Brassicaceae</taxon>
        <taxon>Brassiceae</taxon>
        <taxon>Brassica</taxon>
    </lineage>
</organism>
<dbReference type="EMBL" id="QGKV02000297">
    <property type="protein sequence ID" value="KAF3607395.1"/>
    <property type="molecule type" value="Genomic_DNA"/>
</dbReference>
<gene>
    <name evidence="2" type="ORF">DY000_02047283</name>
    <name evidence="1" type="ORF">F2Q70_00021185</name>
</gene>
<dbReference type="AlphaFoldDB" id="A0A8S9GQE4"/>
<proteinExistence type="predicted"/>
<reference evidence="1" key="1">
    <citation type="submission" date="2019-12" db="EMBL/GenBank/DDBJ databases">
        <title>Genome sequencing and annotation of Brassica cretica.</title>
        <authorList>
            <person name="Studholme D.J."/>
            <person name="Sarris P.F."/>
        </authorList>
    </citation>
    <scope>NUCLEOTIDE SEQUENCE</scope>
    <source>
        <strain evidence="1">PFS-102/07</strain>
        <tissue evidence="1">Leaf</tissue>
    </source>
</reference>
<evidence type="ECO:0000313" key="2">
    <source>
        <dbReference type="EMBL" id="KAF3607395.1"/>
    </source>
</evidence>
<reference evidence="2 3" key="3">
    <citation type="journal article" date="2020" name="BMC Genomics">
        <title>Intraspecific diversification of the crop wild relative Brassica cretica Lam. using demographic model selection.</title>
        <authorList>
            <person name="Kioukis A."/>
            <person name="Michalopoulou V.A."/>
            <person name="Briers L."/>
            <person name="Pirintsos S."/>
            <person name="Studholme D.J."/>
            <person name="Pavlidis P."/>
            <person name="Sarris P.F."/>
        </authorList>
    </citation>
    <scope>NUCLEOTIDE SEQUENCE [LARGE SCALE GENOMIC DNA]</scope>
    <source>
        <strain evidence="3">cv. PFS-1207/04</strain>
        <strain evidence="2">PFS-1207/04</strain>
    </source>
</reference>
<reference evidence="2" key="2">
    <citation type="submission" date="2019-12" db="EMBL/GenBank/DDBJ databases">
        <authorList>
            <person name="Studholme D.J."/>
            <person name="Sarris P."/>
        </authorList>
    </citation>
    <scope>NUCLEOTIDE SEQUENCE</scope>
    <source>
        <strain evidence="2">PFS-1207/04</strain>
        <tissue evidence="2">Leaf</tissue>
    </source>
</reference>